<keyword evidence="3" id="KW-0964">Secreted</keyword>
<dbReference type="RefSeq" id="XP_036637029.1">
    <property type="nucleotide sequence ID" value="XM_036771184.1"/>
</dbReference>
<comment type="caution">
    <text evidence="5">The sequence shown here is derived from an EMBL/GenBank/DDBJ whole genome shotgun (WGS) entry which is preliminary data.</text>
</comment>
<evidence type="ECO:0000256" key="2">
    <source>
        <dbReference type="ARBA" id="ARBA00010421"/>
    </source>
</evidence>
<name>A0A8H7DXW1_PLEOS</name>
<evidence type="ECO:0000256" key="1">
    <source>
        <dbReference type="ARBA" id="ARBA00004613"/>
    </source>
</evidence>
<dbReference type="AlphaFoldDB" id="A0A8H7DXW1"/>
<dbReference type="Pfam" id="PF07249">
    <property type="entry name" value="Cerato-platanin"/>
    <property type="match status" value="1"/>
</dbReference>
<dbReference type="InterPro" id="IPR010829">
    <property type="entry name" value="Cerato-platanin"/>
</dbReference>
<dbReference type="GeneID" id="59371375"/>
<dbReference type="GO" id="GO:0005576">
    <property type="term" value="C:extracellular region"/>
    <property type="evidence" value="ECO:0007669"/>
    <property type="project" value="UniProtKB-SubCell"/>
</dbReference>
<gene>
    <name evidence="5" type="ORF">PC9H_001534</name>
</gene>
<evidence type="ECO:0008006" key="7">
    <source>
        <dbReference type="Google" id="ProtNLM"/>
    </source>
</evidence>
<evidence type="ECO:0000313" key="6">
    <source>
        <dbReference type="Proteomes" id="UP000623687"/>
    </source>
</evidence>
<keyword evidence="4" id="KW-0732">Signal</keyword>
<dbReference type="EMBL" id="JACETU010000001">
    <property type="protein sequence ID" value="KAF7441185.1"/>
    <property type="molecule type" value="Genomic_DNA"/>
</dbReference>
<evidence type="ECO:0000313" key="5">
    <source>
        <dbReference type="EMBL" id="KAF7441185.1"/>
    </source>
</evidence>
<dbReference type="OrthoDB" id="4898945at2759"/>
<dbReference type="CDD" id="cd22778">
    <property type="entry name" value="DPBB_CEPL-like"/>
    <property type="match status" value="1"/>
</dbReference>
<evidence type="ECO:0000256" key="3">
    <source>
        <dbReference type="ARBA" id="ARBA00022525"/>
    </source>
</evidence>
<reference evidence="5" key="1">
    <citation type="submission" date="2019-07" db="EMBL/GenBank/DDBJ databases">
        <authorList>
            <person name="Palmer J.M."/>
        </authorList>
    </citation>
    <scope>NUCLEOTIDE SEQUENCE</scope>
    <source>
        <strain evidence="5">PC9</strain>
    </source>
</reference>
<dbReference type="Gene3D" id="2.40.40.10">
    <property type="entry name" value="RlpA-like domain"/>
    <property type="match status" value="1"/>
</dbReference>
<sequence>MKFATSLFACAALLAAQFTAAVTVSFDEAYDDAGASLTSVACSDGPNGLITRTGAQTFGALPKFPFIGGAAAVAGWNSAQCGTCWELSFNGKTINVLAVDHTNNGFNIALSAMNTLTNNQAVQLGRIDAGVRQVASSITSVMLGLVQ</sequence>
<organism evidence="5 6">
    <name type="scientific">Pleurotus ostreatus</name>
    <name type="common">Oyster mushroom</name>
    <name type="synonym">White-rot fungus</name>
    <dbReference type="NCBI Taxonomy" id="5322"/>
    <lineage>
        <taxon>Eukaryota</taxon>
        <taxon>Fungi</taxon>
        <taxon>Dikarya</taxon>
        <taxon>Basidiomycota</taxon>
        <taxon>Agaricomycotina</taxon>
        <taxon>Agaricomycetes</taxon>
        <taxon>Agaricomycetidae</taxon>
        <taxon>Agaricales</taxon>
        <taxon>Pleurotineae</taxon>
        <taxon>Pleurotaceae</taxon>
        <taxon>Pleurotus</taxon>
    </lineage>
</organism>
<dbReference type="VEuPathDB" id="FungiDB:PC9H_001534"/>
<feature type="chain" id="PRO_5034730551" description="Cerato-platanin" evidence="4">
    <location>
        <begin position="22"/>
        <end position="147"/>
    </location>
</feature>
<keyword evidence="6" id="KW-1185">Reference proteome</keyword>
<accession>A0A8H7DXW1</accession>
<comment type="subcellular location">
    <subcellularLocation>
        <location evidence="1">Secreted</location>
    </subcellularLocation>
</comment>
<feature type="signal peptide" evidence="4">
    <location>
        <begin position="1"/>
        <end position="21"/>
    </location>
</feature>
<dbReference type="SUPFAM" id="SSF50685">
    <property type="entry name" value="Barwin-like endoglucanases"/>
    <property type="match status" value="1"/>
</dbReference>
<evidence type="ECO:0000256" key="4">
    <source>
        <dbReference type="SAM" id="SignalP"/>
    </source>
</evidence>
<proteinExistence type="inferred from homology"/>
<dbReference type="InterPro" id="IPR036908">
    <property type="entry name" value="RlpA-like_sf"/>
</dbReference>
<protein>
    <recommendedName>
        <fullName evidence="7">Cerato-platanin</fullName>
    </recommendedName>
</protein>
<comment type="similarity">
    <text evidence="2">Belongs to the cerato-platanin family.</text>
</comment>
<dbReference type="Proteomes" id="UP000623687">
    <property type="component" value="Unassembled WGS sequence"/>
</dbReference>